<proteinExistence type="predicted"/>
<dbReference type="GO" id="GO:0016747">
    <property type="term" value="F:acyltransferase activity, transferring groups other than amino-acyl groups"/>
    <property type="evidence" value="ECO:0007669"/>
    <property type="project" value="InterPro"/>
</dbReference>
<sequence>MTVTTYRVAYDAQVRGRFPTTVHEGMMVERSGPVVRHHGNGRPGLVDYRDLGGLEGPGLDAFIAAQRDFYTGLGQAAEWKYHDYDLPEDLPKRLVAAGFVAQEPKTVLVGDAVRLATEVTPPAGVRIRTVTDRADLHRIAEMETAVWGADYGWLVEALSADIAVDQTVVLVAETGLVDPPTMVSVAWLRVTEGTEFAGLWGGSTLVGWRGRGIYRALVARRAHLALERGIRYLRVDASPDSAPILRRLGLLAVATTTPYVWSPPARRP</sequence>
<dbReference type="SUPFAM" id="SSF55729">
    <property type="entry name" value="Acyl-CoA N-acyltransferases (Nat)"/>
    <property type="match status" value="1"/>
</dbReference>
<feature type="domain" description="N-acetyltransferase" evidence="1">
    <location>
        <begin position="125"/>
        <end position="266"/>
    </location>
</feature>
<dbReference type="InterPro" id="IPR000182">
    <property type="entry name" value="GNAT_dom"/>
</dbReference>
<evidence type="ECO:0000259" key="1">
    <source>
        <dbReference type="PROSITE" id="PS51186"/>
    </source>
</evidence>
<accession>A0A927MWS2</accession>
<gene>
    <name evidence="2" type="ORF">HEB94_003041</name>
</gene>
<dbReference type="EMBL" id="JADBEM010000001">
    <property type="protein sequence ID" value="MBE1606193.1"/>
    <property type="molecule type" value="Genomic_DNA"/>
</dbReference>
<organism evidence="2 3">
    <name type="scientific">Actinopolymorpha pittospori</name>
    <dbReference type="NCBI Taxonomy" id="648752"/>
    <lineage>
        <taxon>Bacteria</taxon>
        <taxon>Bacillati</taxon>
        <taxon>Actinomycetota</taxon>
        <taxon>Actinomycetes</taxon>
        <taxon>Propionibacteriales</taxon>
        <taxon>Actinopolymorphaceae</taxon>
        <taxon>Actinopolymorpha</taxon>
    </lineage>
</organism>
<dbReference type="Proteomes" id="UP000638648">
    <property type="component" value="Unassembled WGS sequence"/>
</dbReference>
<dbReference type="PROSITE" id="PS51186">
    <property type="entry name" value="GNAT"/>
    <property type="match status" value="1"/>
</dbReference>
<dbReference type="Gene3D" id="3.40.630.30">
    <property type="match status" value="1"/>
</dbReference>
<dbReference type="AlphaFoldDB" id="A0A927MWS2"/>
<dbReference type="RefSeq" id="WP_192750363.1">
    <property type="nucleotide sequence ID" value="NZ_BAABJL010000011.1"/>
</dbReference>
<name>A0A927MWS2_9ACTN</name>
<reference evidence="2" key="1">
    <citation type="submission" date="2020-10" db="EMBL/GenBank/DDBJ databases">
        <title>Sequencing the genomes of 1000 actinobacteria strains.</title>
        <authorList>
            <person name="Klenk H.-P."/>
        </authorList>
    </citation>
    <scope>NUCLEOTIDE SEQUENCE</scope>
    <source>
        <strain evidence="2">DSM 45354</strain>
    </source>
</reference>
<evidence type="ECO:0000313" key="3">
    <source>
        <dbReference type="Proteomes" id="UP000638648"/>
    </source>
</evidence>
<dbReference type="InterPro" id="IPR016181">
    <property type="entry name" value="Acyl_CoA_acyltransferase"/>
</dbReference>
<keyword evidence="3" id="KW-1185">Reference proteome</keyword>
<protein>
    <recommendedName>
        <fullName evidence="1">N-acetyltransferase domain-containing protein</fullName>
    </recommendedName>
</protein>
<evidence type="ECO:0000313" key="2">
    <source>
        <dbReference type="EMBL" id="MBE1606193.1"/>
    </source>
</evidence>
<comment type="caution">
    <text evidence="2">The sequence shown here is derived from an EMBL/GenBank/DDBJ whole genome shotgun (WGS) entry which is preliminary data.</text>
</comment>